<keyword evidence="12" id="KW-1185">Reference proteome</keyword>
<dbReference type="EMBL" id="JADGJH010000956">
    <property type="protein sequence ID" value="KAJ3120545.1"/>
    <property type="molecule type" value="Genomic_DNA"/>
</dbReference>
<proteinExistence type="inferred from homology"/>
<organism evidence="11 12">
    <name type="scientific">Physocladia obscura</name>
    <dbReference type="NCBI Taxonomy" id="109957"/>
    <lineage>
        <taxon>Eukaryota</taxon>
        <taxon>Fungi</taxon>
        <taxon>Fungi incertae sedis</taxon>
        <taxon>Chytridiomycota</taxon>
        <taxon>Chytridiomycota incertae sedis</taxon>
        <taxon>Chytridiomycetes</taxon>
        <taxon>Chytridiales</taxon>
        <taxon>Chytriomycetaceae</taxon>
        <taxon>Physocladia</taxon>
    </lineage>
</organism>
<evidence type="ECO:0000256" key="2">
    <source>
        <dbReference type="ARBA" id="ARBA00009747"/>
    </source>
</evidence>
<dbReference type="Proteomes" id="UP001211907">
    <property type="component" value="Unassembled WGS sequence"/>
</dbReference>
<dbReference type="GO" id="GO:0070733">
    <property type="term" value="F:AMPylase activity"/>
    <property type="evidence" value="ECO:0007669"/>
    <property type="project" value="TreeGrafter"/>
</dbReference>
<dbReference type="GO" id="GO:0046872">
    <property type="term" value="F:metal ion binding"/>
    <property type="evidence" value="ECO:0007669"/>
    <property type="project" value="UniProtKB-KW"/>
</dbReference>
<feature type="compositionally biased region" description="Basic and acidic residues" evidence="10">
    <location>
        <begin position="477"/>
        <end position="489"/>
    </location>
</feature>
<dbReference type="PANTHER" id="PTHR32057">
    <property type="entry name" value="PROTEIN ADENYLYLTRANSFERASE SELO, MITOCHONDRIAL"/>
    <property type="match status" value="1"/>
</dbReference>
<accession>A0AAD5T0S4</accession>
<dbReference type="AlphaFoldDB" id="A0AAD5T0S4"/>
<feature type="region of interest" description="Disordered" evidence="10">
    <location>
        <begin position="440"/>
        <end position="460"/>
    </location>
</feature>
<name>A0AAD5T0S4_9FUNG</name>
<reference evidence="11" key="1">
    <citation type="submission" date="2020-05" db="EMBL/GenBank/DDBJ databases">
        <title>Phylogenomic resolution of chytrid fungi.</title>
        <authorList>
            <person name="Stajich J.E."/>
            <person name="Amses K."/>
            <person name="Simmons R."/>
            <person name="Seto K."/>
            <person name="Myers J."/>
            <person name="Bonds A."/>
            <person name="Quandt C.A."/>
            <person name="Barry K."/>
            <person name="Liu P."/>
            <person name="Grigoriev I."/>
            <person name="Longcore J.E."/>
            <person name="James T.Y."/>
        </authorList>
    </citation>
    <scope>NUCLEOTIDE SEQUENCE</scope>
    <source>
        <strain evidence="11">JEL0513</strain>
    </source>
</reference>
<gene>
    <name evidence="11" type="ORF">HK100_012751</name>
</gene>
<evidence type="ECO:0000256" key="9">
    <source>
        <dbReference type="ARBA" id="ARBA00031547"/>
    </source>
</evidence>
<protein>
    <recommendedName>
        <fullName evidence="9">Selenoprotein O</fullName>
    </recommendedName>
</protein>
<comment type="similarity">
    <text evidence="2">Belongs to the SELO family.</text>
</comment>
<dbReference type="InterPro" id="IPR003846">
    <property type="entry name" value="SelO"/>
</dbReference>
<feature type="region of interest" description="Disordered" evidence="10">
    <location>
        <begin position="297"/>
        <end position="331"/>
    </location>
</feature>
<evidence type="ECO:0000256" key="1">
    <source>
        <dbReference type="ARBA" id="ARBA00001946"/>
    </source>
</evidence>
<keyword evidence="8" id="KW-0460">Magnesium</keyword>
<dbReference type="GO" id="GO:0005524">
    <property type="term" value="F:ATP binding"/>
    <property type="evidence" value="ECO:0007669"/>
    <property type="project" value="UniProtKB-KW"/>
</dbReference>
<keyword evidence="7" id="KW-0067">ATP-binding</keyword>
<keyword evidence="3" id="KW-0808">Transferase</keyword>
<evidence type="ECO:0000313" key="12">
    <source>
        <dbReference type="Proteomes" id="UP001211907"/>
    </source>
</evidence>
<dbReference type="GO" id="GO:0005739">
    <property type="term" value="C:mitochondrion"/>
    <property type="evidence" value="ECO:0007669"/>
    <property type="project" value="TreeGrafter"/>
</dbReference>
<keyword evidence="5" id="KW-0479">Metal-binding</keyword>
<evidence type="ECO:0000313" key="11">
    <source>
        <dbReference type="EMBL" id="KAJ3120545.1"/>
    </source>
</evidence>
<keyword evidence="6" id="KW-0547">Nucleotide-binding</keyword>
<feature type="region of interest" description="Disordered" evidence="10">
    <location>
        <begin position="477"/>
        <end position="505"/>
    </location>
</feature>
<comment type="cofactor">
    <cofactor evidence="1">
        <name>Mg(2+)</name>
        <dbReference type="ChEBI" id="CHEBI:18420"/>
    </cofactor>
</comment>
<feature type="compositionally biased region" description="Low complexity" evidence="10">
    <location>
        <begin position="314"/>
        <end position="329"/>
    </location>
</feature>
<evidence type="ECO:0000256" key="7">
    <source>
        <dbReference type="ARBA" id="ARBA00022840"/>
    </source>
</evidence>
<sequence>MEKKLGIQKFDTNDLELLIEPLLSLLSDTDTDYTHFFRALCAIRLTDEEFAAELGPLVPDPFVDDNFDDDNEISEEDEELANGSIDPIDISSGVVLEYMSLADFIEMQNDLNARCQTNSTPIADFDSDIIANKNSNDKEKNGSTCLEMLLASLSVAVAEATHEVDVISFVKSRESAIADVSAKQRREAGIGMDIKAVSAPTTPLLQLPHQPSATTALVIETPLLADLMAAENLHNHGSNRRKSVRRASSIITERQRKKSIIANNNNLAASIQTSASRKASLTTVKFKESFSEEIILPQLPSNNHGSSIVDEQDQQQQQQKRPQQQKQQQIVNVSDSFPTEHEIRYRWQEWLIKYRSRIITELITSNVSVPLSEHRLISEDAKRRSRMAKCNPKFNLRGWILEEICDKVAALPECQPFDAEIAGLKEELRILMEAESKTLFGGGGGNNSSDNKKDSGDAMVDDDTDFELQELLSKLKRGESIRPQQHEEVTSSGRKKKQVTGAKLSPNVDEALNQAMKILVGDIFGEISDSARGWENVFDRDAASRWAGKVPKRKDNIIQASSS</sequence>
<evidence type="ECO:0000256" key="6">
    <source>
        <dbReference type="ARBA" id="ARBA00022741"/>
    </source>
</evidence>
<evidence type="ECO:0000256" key="10">
    <source>
        <dbReference type="SAM" id="MobiDB-lite"/>
    </source>
</evidence>
<evidence type="ECO:0000256" key="3">
    <source>
        <dbReference type="ARBA" id="ARBA00022679"/>
    </source>
</evidence>
<evidence type="ECO:0000256" key="5">
    <source>
        <dbReference type="ARBA" id="ARBA00022723"/>
    </source>
</evidence>
<evidence type="ECO:0000256" key="4">
    <source>
        <dbReference type="ARBA" id="ARBA00022695"/>
    </source>
</evidence>
<evidence type="ECO:0000256" key="8">
    <source>
        <dbReference type="ARBA" id="ARBA00022842"/>
    </source>
</evidence>
<dbReference type="PANTHER" id="PTHR32057:SF14">
    <property type="entry name" value="PROTEIN ADENYLYLTRANSFERASE SELO, MITOCHONDRIAL"/>
    <property type="match status" value="1"/>
</dbReference>
<comment type="caution">
    <text evidence="11">The sequence shown here is derived from an EMBL/GenBank/DDBJ whole genome shotgun (WGS) entry which is preliminary data.</text>
</comment>
<keyword evidence="4" id="KW-0548">Nucleotidyltransferase</keyword>